<accession>A0A1J0A4I3</accession>
<dbReference type="Gene3D" id="3.60.21.10">
    <property type="match status" value="1"/>
</dbReference>
<dbReference type="RefSeq" id="WP_071456386.1">
    <property type="nucleotide sequence ID" value="NZ_CP017267.1"/>
</dbReference>
<dbReference type="GO" id="GO:0006094">
    <property type="term" value="P:gluconeogenesis"/>
    <property type="evidence" value="ECO:0007669"/>
    <property type="project" value="UniProtKB-UniRule"/>
</dbReference>
<keyword evidence="1 4" id="KW-0378">Hydrolase</keyword>
<evidence type="ECO:0000256" key="4">
    <source>
        <dbReference type="HAMAP-Rule" id="MF_01854"/>
    </source>
</evidence>
<evidence type="ECO:0000256" key="2">
    <source>
        <dbReference type="ARBA" id="ARBA00023211"/>
    </source>
</evidence>
<reference evidence="5 6" key="1">
    <citation type="submission" date="2016-09" db="EMBL/GenBank/DDBJ databases">
        <title>Vagococcus teuberi sp. nov., isolated from the Malian artisanal sour milk fene.</title>
        <authorList>
            <person name="Wullschleger S."/>
            <person name="Seifert C."/>
            <person name="Baumgartner S."/>
            <person name="Lacroix C."/>
            <person name="Bonfoh B."/>
            <person name="Stevens M.J."/>
            <person name="Meile L."/>
        </authorList>
    </citation>
    <scope>NUCLEOTIDE SEQUENCE [LARGE SCALE GENOMIC DNA]</scope>
    <source>
        <strain evidence="5 6">DSM 21459</strain>
    </source>
</reference>
<dbReference type="Pfam" id="PF06874">
    <property type="entry name" value="FBPase_2"/>
    <property type="match status" value="1"/>
</dbReference>
<dbReference type="KEGG" id="vte:BHY08_02580"/>
<dbReference type="InterPro" id="IPR029052">
    <property type="entry name" value="Metallo-depent_PP-like"/>
</dbReference>
<comment type="catalytic activity">
    <reaction evidence="4">
        <text>beta-D-fructose 1,6-bisphosphate + H2O = beta-D-fructose 6-phosphate + phosphate</text>
        <dbReference type="Rhea" id="RHEA:11064"/>
        <dbReference type="ChEBI" id="CHEBI:15377"/>
        <dbReference type="ChEBI" id="CHEBI:32966"/>
        <dbReference type="ChEBI" id="CHEBI:43474"/>
        <dbReference type="ChEBI" id="CHEBI:57634"/>
        <dbReference type="EC" id="3.1.3.11"/>
    </reaction>
</comment>
<dbReference type="OrthoDB" id="9779903at2"/>
<proteinExistence type="inferred from homology"/>
<dbReference type="InterPro" id="IPR009164">
    <property type="entry name" value="FBPtase_class3"/>
</dbReference>
<dbReference type="PIRSF" id="PIRSF000906">
    <property type="entry name" value="FBPtase_Bacill"/>
    <property type="match status" value="1"/>
</dbReference>
<dbReference type="HAMAP" id="MF_01854">
    <property type="entry name" value="FBPase_class3"/>
    <property type="match status" value="1"/>
</dbReference>
<keyword evidence="3 4" id="KW-0119">Carbohydrate metabolism</keyword>
<sequence>MEEQNKYLDLLYKQYKNKENIISEIINLKAIQNLPKGTEHFVSDLHGEFNAFQHLLRNGSGNVKEKINDVFNNELTDKEKQILASLIYYPEQKLKHIEKLIDTNWYRQTIDQLIRLIKFSASKYTRSKLRKSLPKRFSYIIEELLYQVKTNTDKKEYYNQIISDVLTLKQGNALIIDLCYTIQRLVIDHLHVVGDIYDRGPEPDKIIDALIDYHSVDIQWGNHDIIWIGAAAGSPLCMMNIIRISARYNNLDIIEDTYGINLRPLLTYAEKYYLDNEAFRPKPTPETYSSKEELLETTKMHQAAAILQFKLEEQLVQRRPEFDMDHRKLLSHTNFDQLTVSIKGKEHPLTNTCFMTVNPDKPSVLTPEEEEIIERLMQNFIHSEKLKRHTDFLVKKGNMYLVYNDNLLIHGCVPLNKDGSLKEFKLTDGSYKGKELLDFFETSLRKAYTCPETYDDFNTDLLWYLWSGENSSLFGKKEMTTFERYFIEDKSTHIEEKNAYYTLRENEETISFILSEFGLYKDDSHLINGHTPVKEIKGETPIKAGGKMLVIDGGFSKPYQKTTGIAGYTLLYNSYGMQLVAHKPFSSVEEVILQNDDIVSIKRIVDRPVERKYVRDTTIGSSLQGQINDLTKLLNYLPY</sequence>
<organism evidence="5 6">
    <name type="scientific">Vagococcus teuberi</name>
    <dbReference type="NCBI Taxonomy" id="519472"/>
    <lineage>
        <taxon>Bacteria</taxon>
        <taxon>Bacillati</taxon>
        <taxon>Bacillota</taxon>
        <taxon>Bacilli</taxon>
        <taxon>Lactobacillales</taxon>
        <taxon>Enterococcaceae</taxon>
        <taxon>Vagococcus</taxon>
    </lineage>
</organism>
<dbReference type="GO" id="GO:0042132">
    <property type="term" value="F:fructose 1,6-bisphosphate 1-phosphatase activity"/>
    <property type="evidence" value="ECO:0007669"/>
    <property type="project" value="UniProtKB-UniRule"/>
</dbReference>
<keyword evidence="6" id="KW-1185">Reference proteome</keyword>
<gene>
    <name evidence="4" type="primary">fbp</name>
    <name evidence="5" type="ORF">BHY08_02580</name>
</gene>
<comment type="cofactor">
    <cofactor evidence="4">
        <name>Mn(2+)</name>
        <dbReference type="ChEBI" id="CHEBI:29035"/>
    </cofactor>
</comment>
<name>A0A1J0A4I3_9ENTE</name>
<dbReference type="Proteomes" id="UP000191200">
    <property type="component" value="Chromosome"/>
</dbReference>
<dbReference type="AlphaFoldDB" id="A0A1J0A4I3"/>
<keyword evidence="2 4" id="KW-0464">Manganese</keyword>
<evidence type="ECO:0000313" key="6">
    <source>
        <dbReference type="Proteomes" id="UP000191200"/>
    </source>
</evidence>
<dbReference type="EMBL" id="CP017267">
    <property type="protein sequence ID" value="APB30810.1"/>
    <property type="molecule type" value="Genomic_DNA"/>
</dbReference>
<comment type="pathway">
    <text evidence="4">Carbohydrate biosynthesis; gluconeogenesis.</text>
</comment>
<dbReference type="EC" id="3.1.3.11" evidence="4"/>
<evidence type="ECO:0000256" key="1">
    <source>
        <dbReference type="ARBA" id="ARBA00022801"/>
    </source>
</evidence>
<dbReference type="SUPFAM" id="SSF56300">
    <property type="entry name" value="Metallo-dependent phosphatases"/>
    <property type="match status" value="2"/>
</dbReference>
<dbReference type="UniPathway" id="UPA00138"/>
<evidence type="ECO:0000256" key="3">
    <source>
        <dbReference type="ARBA" id="ARBA00023277"/>
    </source>
</evidence>
<comment type="similarity">
    <text evidence="4">Belongs to the FBPase class 3 family.</text>
</comment>
<evidence type="ECO:0000313" key="5">
    <source>
        <dbReference type="EMBL" id="APB30810.1"/>
    </source>
</evidence>
<dbReference type="STRING" id="519472.BHY08_02580"/>
<protein>
    <recommendedName>
        <fullName evidence="4">Fructose-1,6-bisphosphatase class 3</fullName>
        <shortName evidence="4">FBPase class 3</shortName>
        <ecNumber evidence="4">3.1.3.11</ecNumber>
    </recommendedName>
    <alternativeName>
        <fullName evidence="4">D-fructose-1,6-bisphosphate 1-phosphohydrolase class 3</fullName>
    </alternativeName>
</protein>